<evidence type="ECO:0000256" key="11">
    <source>
        <dbReference type="ARBA" id="ARBA00038053"/>
    </source>
</evidence>
<keyword evidence="7 16" id="KW-1133">Transmembrane helix</keyword>
<evidence type="ECO:0000256" key="14">
    <source>
        <dbReference type="ARBA" id="ARBA00044770"/>
    </source>
</evidence>
<dbReference type="GO" id="GO:0032153">
    <property type="term" value="C:cell division site"/>
    <property type="evidence" value="ECO:0007669"/>
    <property type="project" value="TreeGrafter"/>
</dbReference>
<keyword evidence="6" id="KW-0573">Peptidoglycan synthesis</keyword>
<keyword evidence="4 16" id="KW-0812">Transmembrane</keyword>
<keyword evidence="2" id="KW-0328">Glycosyltransferase</keyword>
<evidence type="ECO:0000313" key="18">
    <source>
        <dbReference type="Proteomes" id="UP000185891"/>
    </source>
</evidence>
<evidence type="ECO:0000256" key="9">
    <source>
        <dbReference type="ARBA" id="ARBA00032370"/>
    </source>
</evidence>
<evidence type="ECO:0000256" key="2">
    <source>
        <dbReference type="ARBA" id="ARBA00022676"/>
    </source>
</evidence>
<sequence>MRTKQLDRPFLVIVAILILAGFFLFSSASLGLLTREGIRFSSIMFNQIVFGLLFGLIAMFFTSRIHYLNYRKYAFYIFLASLVLTSLVFVPFLGFEHGGAKRWIELGGMTFQPAEFLKLGFIIYLAAWLASIKKMVSTLKLGFLPIIGMLAITGIILLLQPDMGTFLVISIIAMTMYFIAGAKWNHFLSLGLLGVAGLSTVAFLKPYLWQRITTFLHPNIDVLGAGYQIKQSLIAIGSGQIFGRGFGKSIQKFNYLPEPIGDSIFAVTAEEWGFVGCVLLISLFLVFAYRGLHISAKSDSDFGRLLVVGIVILIVSQSFMNMASMLGIFPLTGDPLLFVSQGGTALMFTLLEVGIILNVSKYMKRI</sequence>
<evidence type="ECO:0000256" key="16">
    <source>
        <dbReference type="SAM" id="Phobius"/>
    </source>
</evidence>
<accession>A0A1F5ENV0</accession>
<feature type="transmembrane region" description="Helical" evidence="16">
    <location>
        <begin position="115"/>
        <end position="132"/>
    </location>
</feature>
<dbReference type="EMBL" id="MFAA01000016">
    <property type="protein sequence ID" value="OGD69078.1"/>
    <property type="molecule type" value="Genomic_DNA"/>
</dbReference>
<comment type="caution">
    <text evidence="17">The sequence shown here is derived from an EMBL/GenBank/DDBJ whole genome shotgun (WGS) entry which is preliminary data.</text>
</comment>
<feature type="transmembrane region" description="Helical" evidence="16">
    <location>
        <begin position="12"/>
        <end position="34"/>
    </location>
</feature>
<reference evidence="17 18" key="1">
    <citation type="journal article" date="2016" name="Nat. Commun.">
        <title>Thousands of microbial genomes shed light on interconnected biogeochemical processes in an aquifer system.</title>
        <authorList>
            <person name="Anantharaman K."/>
            <person name="Brown C.T."/>
            <person name="Hug L.A."/>
            <person name="Sharon I."/>
            <person name="Castelle C.J."/>
            <person name="Probst A.J."/>
            <person name="Thomas B.C."/>
            <person name="Singh A."/>
            <person name="Wilkins M.J."/>
            <person name="Karaoz U."/>
            <person name="Brodie E.L."/>
            <person name="Williams K.H."/>
            <person name="Hubbard S.S."/>
            <person name="Banfield J.F."/>
        </authorList>
    </citation>
    <scope>NUCLEOTIDE SEQUENCE [LARGE SCALE GENOMIC DNA]</scope>
</reference>
<dbReference type="PANTHER" id="PTHR30474">
    <property type="entry name" value="CELL CYCLE PROTEIN"/>
    <property type="match status" value="1"/>
</dbReference>
<feature type="transmembrane region" description="Helical" evidence="16">
    <location>
        <begin position="272"/>
        <end position="292"/>
    </location>
</feature>
<dbReference type="PANTHER" id="PTHR30474:SF2">
    <property type="entry name" value="PEPTIDOGLYCAN GLYCOSYLTRANSFERASE FTSW-RELATED"/>
    <property type="match status" value="1"/>
</dbReference>
<evidence type="ECO:0000256" key="13">
    <source>
        <dbReference type="ARBA" id="ARBA00041418"/>
    </source>
</evidence>
<evidence type="ECO:0000256" key="8">
    <source>
        <dbReference type="ARBA" id="ARBA00023136"/>
    </source>
</evidence>
<dbReference type="EC" id="2.4.99.28" evidence="14"/>
<evidence type="ECO:0000256" key="6">
    <source>
        <dbReference type="ARBA" id="ARBA00022984"/>
    </source>
</evidence>
<dbReference type="Pfam" id="PF01098">
    <property type="entry name" value="FTSW_RODA_SPOVE"/>
    <property type="match status" value="1"/>
</dbReference>
<evidence type="ECO:0000256" key="12">
    <source>
        <dbReference type="ARBA" id="ARBA00041185"/>
    </source>
</evidence>
<comment type="catalytic activity">
    <reaction evidence="15">
        <text>[GlcNAc-(1-&gt;4)-Mur2Ac(oyl-L-Ala-gamma-D-Glu-L-Lys-D-Ala-D-Ala)](n)-di-trans,octa-cis-undecaprenyl diphosphate + beta-D-GlcNAc-(1-&gt;4)-Mur2Ac(oyl-L-Ala-gamma-D-Glu-L-Lys-D-Ala-D-Ala)-di-trans,octa-cis-undecaprenyl diphosphate = [GlcNAc-(1-&gt;4)-Mur2Ac(oyl-L-Ala-gamma-D-Glu-L-Lys-D-Ala-D-Ala)](n+1)-di-trans,octa-cis-undecaprenyl diphosphate + di-trans,octa-cis-undecaprenyl diphosphate + H(+)</text>
        <dbReference type="Rhea" id="RHEA:23708"/>
        <dbReference type="Rhea" id="RHEA-COMP:9602"/>
        <dbReference type="Rhea" id="RHEA-COMP:9603"/>
        <dbReference type="ChEBI" id="CHEBI:15378"/>
        <dbReference type="ChEBI" id="CHEBI:58405"/>
        <dbReference type="ChEBI" id="CHEBI:60033"/>
        <dbReference type="ChEBI" id="CHEBI:78435"/>
        <dbReference type="EC" id="2.4.99.28"/>
    </reaction>
</comment>
<gene>
    <name evidence="17" type="ORF">A3E89_02190</name>
</gene>
<feature type="transmembrane region" description="Helical" evidence="16">
    <location>
        <begin position="304"/>
        <end position="329"/>
    </location>
</feature>
<keyword evidence="8 16" id="KW-0472">Membrane</keyword>
<comment type="similarity">
    <text evidence="11">Belongs to the SEDS family. FtsW subfamily.</text>
</comment>
<evidence type="ECO:0000256" key="4">
    <source>
        <dbReference type="ARBA" id="ARBA00022692"/>
    </source>
</evidence>
<feature type="transmembrane region" description="Helical" evidence="16">
    <location>
        <begin position="163"/>
        <end position="180"/>
    </location>
</feature>
<dbReference type="GO" id="GO:0009252">
    <property type="term" value="P:peptidoglycan biosynthetic process"/>
    <property type="evidence" value="ECO:0007669"/>
    <property type="project" value="UniProtKB-KW"/>
</dbReference>
<dbReference type="GO" id="GO:0008955">
    <property type="term" value="F:peptidoglycan glycosyltransferase activity"/>
    <property type="evidence" value="ECO:0007669"/>
    <property type="project" value="UniProtKB-EC"/>
</dbReference>
<dbReference type="GO" id="GO:0005886">
    <property type="term" value="C:plasma membrane"/>
    <property type="evidence" value="ECO:0007669"/>
    <property type="project" value="TreeGrafter"/>
</dbReference>
<dbReference type="Proteomes" id="UP000185891">
    <property type="component" value="Unassembled WGS sequence"/>
</dbReference>
<evidence type="ECO:0000256" key="1">
    <source>
        <dbReference type="ARBA" id="ARBA00004141"/>
    </source>
</evidence>
<name>A0A1F5ENV0_9BACT</name>
<comment type="subcellular location">
    <subcellularLocation>
        <location evidence="1">Membrane</location>
        <topology evidence="1">Multi-pass membrane protein</topology>
    </subcellularLocation>
</comment>
<feature type="transmembrane region" description="Helical" evidence="16">
    <location>
        <begin position="40"/>
        <end position="61"/>
    </location>
</feature>
<evidence type="ECO:0000256" key="3">
    <source>
        <dbReference type="ARBA" id="ARBA00022679"/>
    </source>
</evidence>
<dbReference type="GO" id="GO:0008360">
    <property type="term" value="P:regulation of cell shape"/>
    <property type="evidence" value="ECO:0007669"/>
    <property type="project" value="UniProtKB-KW"/>
</dbReference>
<protein>
    <recommendedName>
        <fullName evidence="12">Probable peptidoglycan glycosyltransferase FtsW</fullName>
        <ecNumber evidence="14">2.4.99.28</ecNumber>
    </recommendedName>
    <alternativeName>
        <fullName evidence="13">Cell division protein FtsW</fullName>
    </alternativeName>
    <alternativeName>
        <fullName evidence="10">Cell wall polymerase</fullName>
    </alternativeName>
    <alternativeName>
        <fullName evidence="9">Peptidoglycan polymerase</fullName>
    </alternativeName>
</protein>
<feature type="transmembrane region" description="Helical" evidence="16">
    <location>
        <begin position="335"/>
        <end position="359"/>
    </location>
</feature>
<feature type="transmembrane region" description="Helical" evidence="16">
    <location>
        <begin position="73"/>
        <end position="95"/>
    </location>
</feature>
<evidence type="ECO:0000256" key="10">
    <source>
        <dbReference type="ARBA" id="ARBA00033270"/>
    </source>
</evidence>
<feature type="transmembrane region" description="Helical" evidence="16">
    <location>
        <begin position="187"/>
        <end position="209"/>
    </location>
</feature>
<proteinExistence type="inferred from homology"/>
<dbReference type="GO" id="GO:0015648">
    <property type="term" value="F:lipid-linked peptidoglycan transporter activity"/>
    <property type="evidence" value="ECO:0007669"/>
    <property type="project" value="TreeGrafter"/>
</dbReference>
<dbReference type="AlphaFoldDB" id="A0A1F5ENV0"/>
<dbReference type="GO" id="GO:0051301">
    <property type="term" value="P:cell division"/>
    <property type="evidence" value="ECO:0007669"/>
    <property type="project" value="InterPro"/>
</dbReference>
<dbReference type="InterPro" id="IPR001182">
    <property type="entry name" value="FtsW/RodA"/>
</dbReference>
<evidence type="ECO:0000256" key="5">
    <source>
        <dbReference type="ARBA" id="ARBA00022960"/>
    </source>
</evidence>
<organism evidence="17 18">
    <name type="scientific">Candidatus Campbellbacteria bacterium RIFCSPHIGHO2_12_FULL_35_10</name>
    <dbReference type="NCBI Taxonomy" id="1797578"/>
    <lineage>
        <taxon>Bacteria</taxon>
        <taxon>Candidatus Campbelliibacteriota</taxon>
    </lineage>
</organism>
<keyword evidence="3" id="KW-0808">Transferase</keyword>
<evidence type="ECO:0000313" key="17">
    <source>
        <dbReference type="EMBL" id="OGD69078.1"/>
    </source>
</evidence>
<keyword evidence="5" id="KW-0133">Cell shape</keyword>
<evidence type="ECO:0000256" key="15">
    <source>
        <dbReference type="ARBA" id="ARBA00049902"/>
    </source>
</evidence>
<feature type="transmembrane region" description="Helical" evidence="16">
    <location>
        <begin position="139"/>
        <end position="157"/>
    </location>
</feature>
<evidence type="ECO:0000256" key="7">
    <source>
        <dbReference type="ARBA" id="ARBA00022989"/>
    </source>
</evidence>